<feature type="compositionally biased region" description="Basic and acidic residues" evidence="1">
    <location>
        <begin position="367"/>
        <end position="414"/>
    </location>
</feature>
<comment type="caution">
    <text evidence="2">The sequence shown here is derived from an EMBL/GenBank/DDBJ whole genome shotgun (WGS) entry which is preliminary data.</text>
</comment>
<name>S8A3U3_DACHA</name>
<feature type="compositionally biased region" description="Basic and acidic residues" evidence="1">
    <location>
        <begin position="343"/>
        <end position="359"/>
    </location>
</feature>
<feature type="region of interest" description="Disordered" evidence="1">
    <location>
        <begin position="268"/>
        <end position="288"/>
    </location>
</feature>
<dbReference type="OrthoDB" id="5414313at2759"/>
<organism evidence="2 3">
    <name type="scientific">Dactylellina haptotyla (strain CBS 200.50)</name>
    <name type="common">Nematode-trapping fungus</name>
    <name type="synonym">Monacrosporium haptotylum</name>
    <dbReference type="NCBI Taxonomy" id="1284197"/>
    <lineage>
        <taxon>Eukaryota</taxon>
        <taxon>Fungi</taxon>
        <taxon>Dikarya</taxon>
        <taxon>Ascomycota</taxon>
        <taxon>Pezizomycotina</taxon>
        <taxon>Orbiliomycetes</taxon>
        <taxon>Orbiliales</taxon>
        <taxon>Orbiliaceae</taxon>
        <taxon>Dactylellina</taxon>
    </lineage>
</organism>
<proteinExistence type="predicted"/>
<dbReference type="HOGENOM" id="CLU_042413_0_0_1"/>
<sequence>MSHLPNELFDPTARAPREANQFYKSLQDHRTKYRLRKLASSNTFRKVKIPRSERTPSNHIPAEQRMQGLRRDTAEANIRRVKRQAARKVHSATVRIHKYIRASQELRQRILHARDETVDLLIPLFEELGTEPSAVLQARKLAAKLDRRIGRFEYKIARVENKITFYQRKILETNTAKEGKIAAYETHIKNLTRRTQVSGTEGSGDGQAGANLRKSAELWLHTHLNRHTRSCASFDRPLHRSKSRRGSTAEGVRVRWSGDLLVSDSVTIRPTESGASGEISRSTSGDSLSSSIVNIDAVLAIPAEAIAEGLELDLKVIKREPQPRQFDPKDIVVVDEISTDRQVEEVVQKENKGTEEGSERQGASTDPKTERLPEEASGTTKEEQREAETTSEKASQERSQADSERERRVSFSDR</sequence>
<dbReference type="EMBL" id="AQGS01001030">
    <property type="protein sequence ID" value="EPS35791.1"/>
    <property type="molecule type" value="Genomic_DNA"/>
</dbReference>
<dbReference type="Proteomes" id="UP000015100">
    <property type="component" value="Unassembled WGS sequence"/>
</dbReference>
<evidence type="ECO:0000313" key="3">
    <source>
        <dbReference type="Proteomes" id="UP000015100"/>
    </source>
</evidence>
<keyword evidence="3" id="KW-1185">Reference proteome</keyword>
<gene>
    <name evidence="2" type="ORF">H072_10752</name>
</gene>
<reference evidence="3" key="2">
    <citation type="submission" date="2013-04" db="EMBL/GenBank/DDBJ databases">
        <title>Genomic mechanisms accounting for the adaptation to parasitism in nematode-trapping fungi.</title>
        <authorList>
            <person name="Ahren D.G."/>
        </authorList>
    </citation>
    <scope>NUCLEOTIDE SEQUENCE [LARGE SCALE GENOMIC DNA]</scope>
    <source>
        <strain evidence="3">CBS 200.50</strain>
    </source>
</reference>
<dbReference type="OMA" id="TIRPTES"/>
<dbReference type="AlphaFoldDB" id="S8A3U3"/>
<evidence type="ECO:0000256" key="1">
    <source>
        <dbReference type="SAM" id="MobiDB-lite"/>
    </source>
</evidence>
<protein>
    <submittedName>
        <fullName evidence="2">Uncharacterized protein</fullName>
    </submittedName>
</protein>
<accession>S8A3U3</accession>
<reference evidence="2 3" key="1">
    <citation type="journal article" date="2013" name="PLoS Genet.">
        <title>Genomic mechanisms accounting for the adaptation to parasitism in nematode-trapping fungi.</title>
        <authorList>
            <person name="Meerupati T."/>
            <person name="Andersson K.M."/>
            <person name="Friman E."/>
            <person name="Kumar D."/>
            <person name="Tunlid A."/>
            <person name="Ahren D."/>
        </authorList>
    </citation>
    <scope>NUCLEOTIDE SEQUENCE [LARGE SCALE GENOMIC DNA]</scope>
    <source>
        <strain evidence="2 3">CBS 200.50</strain>
    </source>
</reference>
<evidence type="ECO:0000313" key="2">
    <source>
        <dbReference type="EMBL" id="EPS35791.1"/>
    </source>
</evidence>
<feature type="region of interest" description="Disordered" evidence="1">
    <location>
        <begin position="343"/>
        <end position="414"/>
    </location>
</feature>